<gene>
    <name evidence="1" type="ORF">QOZ93_000905</name>
</gene>
<keyword evidence="2" id="KW-1185">Reference proteome</keyword>
<evidence type="ECO:0000313" key="1">
    <source>
        <dbReference type="EMBL" id="MDQ0479165.1"/>
    </source>
</evidence>
<comment type="caution">
    <text evidence="1">The sequence shown here is derived from an EMBL/GenBank/DDBJ whole genome shotgun (WGS) entry which is preliminary data.</text>
</comment>
<dbReference type="InterPro" id="IPR029063">
    <property type="entry name" value="SAM-dependent_MTases_sf"/>
</dbReference>
<reference evidence="1 2" key="1">
    <citation type="submission" date="2023-07" db="EMBL/GenBank/DDBJ databases">
        <title>Genomic Encyclopedia of Type Strains, Phase IV (KMG-IV): sequencing the most valuable type-strain genomes for metagenomic binning, comparative biology and taxonomic classification.</title>
        <authorList>
            <person name="Goeker M."/>
        </authorList>
    </citation>
    <scope>NUCLEOTIDE SEQUENCE [LARGE SCALE GENOMIC DNA]</scope>
    <source>
        <strain evidence="1 2">DSM 1400</strain>
    </source>
</reference>
<sequence length="167" mass="20072">MEKNIINIEKEILKGDILDLSLGDISLIYPYIKKDDELDLDYIENMYGKKLIQENSYDTALLFFTLQNIKSRRGKSDLLREISEYLKEKAYLHIWDINKKFGQMFKKQISIRVEQQEKDIEVKNTNLFTDNSMDTMIKLVQEHFTIVTFKREKDLYYIKCKKKKIRL</sequence>
<dbReference type="RefSeq" id="WP_307355273.1">
    <property type="nucleotide sequence ID" value="NZ_BAAACJ010000012.1"/>
</dbReference>
<name>A0ABU0JPZ4_HATLI</name>
<protein>
    <submittedName>
        <fullName evidence="1">Uncharacterized protein</fullName>
    </submittedName>
</protein>
<dbReference type="SUPFAM" id="SSF53335">
    <property type="entry name" value="S-adenosyl-L-methionine-dependent methyltransferases"/>
    <property type="match status" value="1"/>
</dbReference>
<dbReference type="Gene3D" id="3.40.50.150">
    <property type="entry name" value="Vaccinia Virus protein VP39"/>
    <property type="match status" value="1"/>
</dbReference>
<organism evidence="1 2">
    <name type="scientific">Hathewaya limosa</name>
    <name type="common">Clostridium limosum</name>
    <dbReference type="NCBI Taxonomy" id="1536"/>
    <lineage>
        <taxon>Bacteria</taxon>
        <taxon>Bacillati</taxon>
        <taxon>Bacillota</taxon>
        <taxon>Clostridia</taxon>
        <taxon>Eubacteriales</taxon>
        <taxon>Clostridiaceae</taxon>
        <taxon>Hathewaya</taxon>
    </lineage>
</organism>
<dbReference type="EMBL" id="JAUSWN010000006">
    <property type="protein sequence ID" value="MDQ0479165.1"/>
    <property type="molecule type" value="Genomic_DNA"/>
</dbReference>
<accession>A0ABU0JPZ4</accession>
<dbReference type="Proteomes" id="UP001224418">
    <property type="component" value="Unassembled WGS sequence"/>
</dbReference>
<proteinExistence type="predicted"/>
<evidence type="ECO:0000313" key="2">
    <source>
        <dbReference type="Proteomes" id="UP001224418"/>
    </source>
</evidence>